<name>A0A836MBJ6_GLAPU</name>
<evidence type="ECO:0000313" key="2">
    <source>
        <dbReference type="EMBL" id="KDB46331.1"/>
    </source>
</evidence>
<reference evidence="2 3" key="1">
    <citation type="submission" date="2014-02" db="EMBL/GenBank/DDBJ databases">
        <title>Comparative genomics of Haemophilus parasuis isolated from pig lungs.</title>
        <authorList>
            <person name="Kittichotirat W."/>
            <person name="Bumgarner R.E."/>
            <person name="Lawrence P."/>
        </authorList>
    </citation>
    <scope>NUCLEOTIDE SEQUENCE [LARGE SCALE GENOMIC DNA]</scope>
    <source>
        <strain evidence="2 3">HPS10</strain>
    </source>
</reference>
<proteinExistence type="predicted"/>
<sequence length="81" mass="9277">MTKENNGWISVEDRLPDDGQEVLIVWNGETRIAIADLVPDGRALFSFSFEHIDADVWCAIYRYSGEIKFWQPLPPPPITND</sequence>
<dbReference type="InterPro" id="IPR007539">
    <property type="entry name" value="DUF551"/>
</dbReference>
<comment type="caution">
    <text evidence="2">The sequence shown here is derived from an EMBL/GenBank/DDBJ whole genome shotgun (WGS) entry which is preliminary data.</text>
</comment>
<dbReference type="RefSeq" id="WP_035524073.1">
    <property type="nucleotide sequence ID" value="NZ_JDSO01000108.1"/>
</dbReference>
<dbReference type="EMBL" id="JDSO01000108">
    <property type="protein sequence ID" value="KDB46331.1"/>
    <property type="molecule type" value="Genomic_DNA"/>
</dbReference>
<evidence type="ECO:0000313" key="3">
    <source>
        <dbReference type="Proteomes" id="UP000027036"/>
    </source>
</evidence>
<organism evidence="2 3">
    <name type="scientific">Glaesserella parasuis HPS10</name>
    <dbReference type="NCBI Taxonomy" id="1450514"/>
    <lineage>
        <taxon>Bacteria</taxon>
        <taxon>Pseudomonadati</taxon>
        <taxon>Pseudomonadota</taxon>
        <taxon>Gammaproteobacteria</taxon>
        <taxon>Pasteurellales</taxon>
        <taxon>Pasteurellaceae</taxon>
        <taxon>Glaesserella</taxon>
    </lineage>
</organism>
<accession>A0A836MBJ6</accession>
<gene>
    <name evidence="2" type="ORF">HPS10_07985</name>
</gene>
<evidence type="ECO:0000259" key="1">
    <source>
        <dbReference type="Pfam" id="PF04448"/>
    </source>
</evidence>
<dbReference type="Pfam" id="PF04448">
    <property type="entry name" value="DUF551"/>
    <property type="match status" value="1"/>
</dbReference>
<dbReference type="Proteomes" id="UP000027036">
    <property type="component" value="Unassembled WGS sequence"/>
</dbReference>
<feature type="domain" description="DUF551" evidence="1">
    <location>
        <begin position="7"/>
        <end position="77"/>
    </location>
</feature>
<dbReference type="AlphaFoldDB" id="A0A836MBJ6"/>
<protein>
    <recommendedName>
        <fullName evidence="1">DUF551 domain-containing protein</fullName>
    </recommendedName>
</protein>